<feature type="region of interest" description="Disordered" evidence="1">
    <location>
        <begin position="145"/>
        <end position="183"/>
    </location>
</feature>
<feature type="transmembrane region" description="Helical" evidence="2">
    <location>
        <begin position="188"/>
        <end position="209"/>
    </location>
</feature>
<feature type="chain" id="PRO_5038448903" description="LPXTG cell wall anchor domain-containing protein" evidence="3">
    <location>
        <begin position="28"/>
        <end position="215"/>
    </location>
</feature>
<dbReference type="AlphaFoldDB" id="A0A9D0YUW0"/>
<feature type="compositionally biased region" description="Polar residues" evidence="1">
    <location>
        <begin position="159"/>
        <end position="168"/>
    </location>
</feature>
<keyword evidence="2" id="KW-1133">Transmembrane helix</keyword>
<gene>
    <name evidence="4" type="ORF">IAD31_06420</name>
</gene>
<dbReference type="Gene3D" id="2.60.40.680">
    <property type="match status" value="1"/>
</dbReference>
<accession>A0A9D0YUW0</accession>
<evidence type="ECO:0000313" key="4">
    <source>
        <dbReference type="EMBL" id="HIQ61213.1"/>
    </source>
</evidence>
<reference evidence="4" key="2">
    <citation type="journal article" date="2021" name="PeerJ">
        <title>Extensive microbial diversity within the chicken gut microbiome revealed by metagenomics and culture.</title>
        <authorList>
            <person name="Gilroy R."/>
            <person name="Ravi A."/>
            <person name="Getino M."/>
            <person name="Pursley I."/>
            <person name="Horton D.L."/>
            <person name="Alikhan N.F."/>
            <person name="Baker D."/>
            <person name="Gharbi K."/>
            <person name="Hall N."/>
            <person name="Watson M."/>
            <person name="Adriaenssens E.M."/>
            <person name="Foster-Nyarko E."/>
            <person name="Jarju S."/>
            <person name="Secka A."/>
            <person name="Antonio M."/>
            <person name="Oren A."/>
            <person name="Chaudhuri R.R."/>
            <person name="La Ragione R."/>
            <person name="Hildebrand F."/>
            <person name="Pallen M.J."/>
        </authorList>
    </citation>
    <scope>NUCLEOTIDE SEQUENCE</scope>
    <source>
        <strain evidence="4">ChiGjej2B2-12916</strain>
    </source>
</reference>
<name>A0A9D0YUW0_9FIRM</name>
<evidence type="ECO:0000313" key="5">
    <source>
        <dbReference type="Proteomes" id="UP000886879"/>
    </source>
</evidence>
<proteinExistence type="predicted"/>
<dbReference type="EMBL" id="DVFO01000065">
    <property type="protein sequence ID" value="HIQ61213.1"/>
    <property type="molecule type" value="Genomic_DNA"/>
</dbReference>
<comment type="caution">
    <text evidence="4">The sequence shown here is derived from an EMBL/GenBank/DDBJ whole genome shotgun (WGS) entry which is preliminary data.</text>
</comment>
<keyword evidence="3" id="KW-0732">Signal</keyword>
<keyword evidence="2" id="KW-0812">Transmembrane</keyword>
<reference evidence="4" key="1">
    <citation type="submission" date="2020-10" db="EMBL/GenBank/DDBJ databases">
        <authorList>
            <person name="Gilroy R."/>
        </authorList>
    </citation>
    <scope>NUCLEOTIDE SEQUENCE</scope>
    <source>
        <strain evidence="4">ChiGjej2B2-12916</strain>
    </source>
</reference>
<organism evidence="4 5">
    <name type="scientific">Candidatus Enterenecus faecium</name>
    <dbReference type="NCBI Taxonomy" id="2840780"/>
    <lineage>
        <taxon>Bacteria</taxon>
        <taxon>Bacillati</taxon>
        <taxon>Bacillota</taxon>
        <taxon>Clostridia</taxon>
        <taxon>Eubacteriales</taxon>
        <taxon>Candidatus Enterenecus</taxon>
    </lineage>
</organism>
<dbReference type="PROSITE" id="PS51257">
    <property type="entry name" value="PROKAR_LIPOPROTEIN"/>
    <property type="match status" value="1"/>
</dbReference>
<evidence type="ECO:0000256" key="1">
    <source>
        <dbReference type="SAM" id="MobiDB-lite"/>
    </source>
</evidence>
<keyword evidence="2" id="KW-0472">Membrane</keyword>
<sequence>MKRINKALSLMLTAALSCAVLAGQASAASGDALWADVDETSGEVVAVIETNAVVTDGVIDLTFDADKLTYVGCDFEGDNDQYSQYVAMYAVNDTQADQGVLKISWVAPDTYQAQEDLTTLFQVNFQGTDVAADDLTVSGTANDAQGEAVAVGQEPTEPTPSANPTNTPEGGDDGDNTERPETGDTANLTLYVALVAVCVAVLAGFGIYAKRRAAK</sequence>
<protein>
    <recommendedName>
        <fullName evidence="6">LPXTG cell wall anchor domain-containing protein</fullName>
    </recommendedName>
</protein>
<feature type="signal peptide" evidence="3">
    <location>
        <begin position="1"/>
        <end position="27"/>
    </location>
</feature>
<evidence type="ECO:0008006" key="6">
    <source>
        <dbReference type="Google" id="ProtNLM"/>
    </source>
</evidence>
<dbReference type="Proteomes" id="UP000886879">
    <property type="component" value="Unassembled WGS sequence"/>
</dbReference>
<evidence type="ECO:0000256" key="3">
    <source>
        <dbReference type="SAM" id="SignalP"/>
    </source>
</evidence>
<evidence type="ECO:0000256" key="2">
    <source>
        <dbReference type="SAM" id="Phobius"/>
    </source>
</evidence>